<evidence type="ECO:0000259" key="9">
    <source>
        <dbReference type="Pfam" id="PF04552"/>
    </source>
</evidence>
<keyword evidence="7" id="KW-0238">DNA-binding</keyword>
<dbReference type="Proteomes" id="UP001164187">
    <property type="component" value="Chromosome"/>
</dbReference>
<keyword evidence="5" id="KW-0805">Transcription regulation</keyword>
<gene>
    <name evidence="11" type="primary">rpoN</name>
    <name evidence="11" type="ORF">O0R46_07575</name>
</gene>
<evidence type="ECO:0000256" key="4">
    <source>
        <dbReference type="ARBA" id="ARBA00022695"/>
    </source>
</evidence>
<evidence type="ECO:0000256" key="5">
    <source>
        <dbReference type="ARBA" id="ARBA00023015"/>
    </source>
</evidence>
<keyword evidence="4" id="KW-0548">Nucleotidyltransferase</keyword>
<keyword evidence="6" id="KW-0731">Sigma factor</keyword>
<organism evidence="11 12">
    <name type="scientific">Peptostreptococcus equinus</name>
    <dbReference type="NCBI Taxonomy" id="3003601"/>
    <lineage>
        <taxon>Bacteria</taxon>
        <taxon>Bacillati</taxon>
        <taxon>Bacillota</taxon>
        <taxon>Clostridia</taxon>
        <taxon>Peptostreptococcales</taxon>
        <taxon>Peptostreptococcaceae</taxon>
        <taxon>Peptostreptococcus</taxon>
    </lineage>
</organism>
<evidence type="ECO:0000256" key="7">
    <source>
        <dbReference type="ARBA" id="ARBA00023125"/>
    </source>
</evidence>
<dbReference type="PROSITE" id="PS00718">
    <property type="entry name" value="SIGMA54_2"/>
    <property type="match status" value="1"/>
</dbReference>
<feature type="domain" description="RNA polymerase sigma factor 54 DNA-binding" evidence="9">
    <location>
        <begin position="289"/>
        <end position="446"/>
    </location>
</feature>
<evidence type="ECO:0000313" key="12">
    <source>
        <dbReference type="Proteomes" id="UP001164187"/>
    </source>
</evidence>
<dbReference type="Gene3D" id="1.10.10.60">
    <property type="entry name" value="Homeodomain-like"/>
    <property type="match status" value="1"/>
</dbReference>
<evidence type="ECO:0000256" key="1">
    <source>
        <dbReference type="ARBA" id="ARBA00008798"/>
    </source>
</evidence>
<dbReference type="InterPro" id="IPR007634">
    <property type="entry name" value="RNA_pol_sigma_54_DNA-bd"/>
</dbReference>
<dbReference type="PRINTS" id="PR00045">
    <property type="entry name" value="SIGMA54FCT"/>
</dbReference>
<dbReference type="InterPro" id="IPR000394">
    <property type="entry name" value="RNA_pol_sigma_54"/>
</dbReference>
<keyword evidence="12" id="KW-1185">Reference proteome</keyword>
<dbReference type="PROSITE" id="PS50044">
    <property type="entry name" value="SIGMA54_3"/>
    <property type="match status" value="1"/>
</dbReference>
<sequence length="448" mass="51925">MSLFNKLEQNQSLKLNISNKLVQSLKILNMGRQELEDVIESESMTNPVLEVEIQNDEINWENYFKKEQNNLRMDKNDIIYSDSSEYDFENMTRDEDSLYDSLHGQINIMKISDEHKYICHYLIDSLDKDGYLREEEYEISEKLKVGIDNVEACIRIVQSLEPAGICARSLQECLIIQLRSMGIYDKVLEDIIKDDINLIANSNLTTIAAHYKIKKEKVKEYIMLIKSLEPKPVEQYSKSSIVYAYPDVIIEKVDGKSVAKPYHEKKIHLGIDNYYKELFMNTDDESVKNYIREKLNSAKKLMNDISERNSTVVNISNAIIEMQSDFFDHGGKLKPMTQYDISEKIGCHISTVSRGINDKYMLTSKGLFELKTFFSNSYETNDGEVISSKTVKDEIKSIIDSEDKTRPLSDKKIEDILKEKGYDVARRTIAKYREELGFLSSSKRKKIL</sequence>
<keyword evidence="2" id="KW-0240">DNA-directed RNA polymerase</keyword>
<comment type="similarity">
    <text evidence="1">Belongs to the sigma-54 factor family.</text>
</comment>
<name>A0ABY7JRY0_9FIRM</name>
<feature type="domain" description="RNA polymerase sigma factor 54 core-binding" evidence="10">
    <location>
        <begin position="88"/>
        <end position="275"/>
    </location>
</feature>
<dbReference type="PIRSF" id="PIRSF000774">
    <property type="entry name" value="RpoN"/>
    <property type="match status" value="1"/>
</dbReference>
<dbReference type="PANTHER" id="PTHR32248:SF4">
    <property type="entry name" value="RNA POLYMERASE SIGMA-54 FACTOR"/>
    <property type="match status" value="1"/>
</dbReference>
<dbReference type="RefSeq" id="WP_269311131.1">
    <property type="nucleotide sequence ID" value="NZ_CP114052.1"/>
</dbReference>
<dbReference type="InterPro" id="IPR007046">
    <property type="entry name" value="RNA_pol_sigma_54_core-bd"/>
</dbReference>
<evidence type="ECO:0000256" key="3">
    <source>
        <dbReference type="ARBA" id="ARBA00022679"/>
    </source>
</evidence>
<accession>A0ABY7JRY0</accession>
<dbReference type="NCBIfam" id="TIGR02395">
    <property type="entry name" value="rpoN_sigma"/>
    <property type="match status" value="1"/>
</dbReference>
<evidence type="ECO:0000256" key="8">
    <source>
        <dbReference type="ARBA" id="ARBA00023163"/>
    </source>
</evidence>
<proteinExistence type="inferred from homology"/>
<keyword evidence="8" id="KW-0804">Transcription</keyword>
<evidence type="ECO:0000256" key="6">
    <source>
        <dbReference type="ARBA" id="ARBA00023082"/>
    </source>
</evidence>
<keyword evidence="3" id="KW-0808">Transferase</keyword>
<evidence type="ECO:0000256" key="2">
    <source>
        <dbReference type="ARBA" id="ARBA00022478"/>
    </source>
</evidence>
<protein>
    <submittedName>
        <fullName evidence="11">RNA polymerase factor sigma-54</fullName>
    </submittedName>
</protein>
<dbReference type="EMBL" id="CP114052">
    <property type="protein sequence ID" value="WAW14452.1"/>
    <property type="molecule type" value="Genomic_DNA"/>
</dbReference>
<dbReference type="PANTHER" id="PTHR32248">
    <property type="entry name" value="RNA POLYMERASE SIGMA-54 FACTOR"/>
    <property type="match status" value="1"/>
</dbReference>
<reference evidence="11" key="1">
    <citation type="submission" date="2022-12" db="EMBL/GenBank/DDBJ databases">
        <title>Peptostreptococcus.</title>
        <authorList>
            <person name="Lee S.H."/>
        </authorList>
    </citation>
    <scope>NUCLEOTIDE SEQUENCE</scope>
    <source>
        <strain evidence="11">CBA3647</strain>
    </source>
</reference>
<evidence type="ECO:0000259" key="10">
    <source>
        <dbReference type="Pfam" id="PF04963"/>
    </source>
</evidence>
<dbReference type="Pfam" id="PF04963">
    <property type="entry name" value="Sigma54_CBD"/>
    <property type="match status" value="1"/>
</dbReference>
<dbReference type="Gene3D" id="1.10.10.1330">
    <property type="entry name" value="RNA polymerase sigma-54 factor, core-binding domain"/>
    <property type="match status" value="1"/>
</dbReference>
<evidence type="ECO:0000313" key="11">
    <source>
        <dbReference type="EMBL" id="WAW14452.1"/>
    </source>
</evidence>
<dbReference type="Pfam" id="PF00309">
    <property type="entry name" value="Sigma54_AID"/>
    <property type="match status" value="1"/>
</dbReference>
<dbReference type="InterPro" id="IPR038709">
    <property type="entry name" value="RpoN_core-bd_sf"/>
</dbReference>
<dbReference type="Pfam" id="PF04552">
    <property type="entry name" value="Sigma54_DBD"/>
    <property type="match status" value="1"/>
</dbReference>